<comment type="caution">
    <text evidence="1">The sequence shown here is derived from an EMBL/GenBank/DDBJ whole genome shotgun (WGS) entry which is preliminary data.</text>
</comment>
<protein>
    <submittedName>
        <fullName evidence="1">Uncharacterized protein DUF4276</fullName>
    </submittedName>
</protein>
<evidence type="ECO:0000313" key="1">
    <source>
        <dbReference type="EMBL" id="RCX08910.1"/>
    </source>
</evidence>
<dbReference type="RefSeq" id="WP_170138254.1">
    <property type="nucleotide sequence ID" value="NZ_QPJT01000040.1"/>
</dbReference>
<keyword evidence="2" id="KW-1185">Reference proteome</keyword>
<organism evidence="1 2">
    <name type="scientific">Anaerobacterium chartisolvens</name>
    <dbReference type="NCBI Taxonomy" id="1297424"/>
    <lineage>
        <taxon>Bacteria</taxon>
        <taxon>Bacillati</taxon>
        <taxon>Bacillota</taxon>
        <taxon>Clostridia</taxon>
        <taxon>Eubacteriales</taxon>
        <taxon>Oscillospiraceae</taxon>
        <taxon>Anaerobacterium</taxon>
    </lineage>
</organism>
<dbReference type="AlphaFoldDB" id="A0A369AHT1"/>
<reference evidence="1 2" key="1">
    <citation type="submission" date="2018-07" db="EMBL/GenBank/DDBJ databases">
        <title>Genomic Encyclopedia of Type Strains, Phase IV (KMG-IV): sequencing the most valuable type-strain genomes for metagenomic binning, comparative biology and taxonomic classification.</title>
        <authorList>
            <person name="Goeker M."/>
        </authorList>
    </citation>
    <scope>NUCLEOTIDE SEQUENCE [LARGE SCALE GENOMIC DNA]</scope>
    <source>
        <strain evidence="1 2">DSM 27016</strain>
    </source>
</reference>
<dbReference type="InterPro" id="IPR025455">
    <property type="entry name" value="DUF4276"/>
</dbReference>
<accession>A0A369AHT1</accession>
<sequence>MAVTGGRRVLFVEGTSDDSNGDLKQGFNKLLSQKLKGNMPRIDMGNSTGETLRKLKHCKKDVSAVALIDLDGDEQERDKRLKNIENEYGIGDNSRIYFMIQEMEAWFLSQPEILDEFYGENISAKIPVKSAKQFNNPDKVLENLTEKTRRGKYHKVRHGVQLLKRLDANKLQEYFSDFGELVKRLDCR</sequence>
<name>A0A369AHT1_9FIRM</name>
<dbReference type="EMBL" id="QPJT01000040">
    <property type="protein sequence ID" value="RCX08910.1"/>
    <property type="molecule type" value="Genomic_DNA"/>
</dbReference>
<dbReference type="Pfam" id="PF14103">
    <property type="entry name" value="DUF4276"/>
    <property type="match status" value="1"/>
</dbReference>
<dbReference type="Proteomes" id="UP000253034">
    <property type="component" value="Unassembled WGS sequence"/>
</dbReference>
<gene>
    <name evidence="1" type="ORF">DFR58_14021</name>
</gene>
<evidence type="ECO:0000313" key="2">
    <source>
        <dbReference type="Proteomes" id="UP000253034"/>
    </source>
</evidence>
<proteinExistence type="predicted"/>